<feature type="region of interest" description="Disordered" evidence="2">
    <location>
        <begin position="637"/>
        <end position="686"/>
    </location>
</feature>
<feature type="region of interest" description="Disordered" evidence="2">
    <location>
        <begin position="296"/>
        <end position="318"/>
    </location>
</feature>
<dbReference type="OrthoDB" id="369901at2759"/>
<evidence type="ECO:0000256" key="1">
    <source>
        <dbReference type="RuleBase" id="RU311113"/>
    </source>
</evidence>
<dbReference type="SUPFAM" id="SSF55637">
    <property type="entry name" value="Cell cycle regulatory proteins"/>
    <property type="match status" value="1"/>
</dbReference>
<proteinExistence type="inferred from homology"/>
<dbReference type="GeneID" id="20039514"/>
<dbReference type="AlphaFoldDB" id="W6ZWW9"/>
<dbReference type="EMBL" id="KI965480">
    <property type="protein sequence ID" value="EUD65297.1"/>
    <property type="molecule type" value="Genomic_DNA"/>
</dbReference>
<dbReference type="InterPro" id="IPR000789">
    <property type="entry name" value="Cyclin-dep_kinase_reg-sub"/>
</dbReference>
<dbReference type="SMART" id="SM01084">
    <property type="entry name" value="CKS"/>
    <property type="match status" value="1"/>
</dbReference>
<organism evidence="3 4">
    <name type="scientific">Plasmodium inui San Antonio 1</name>
    <dbReference type="NCBI Taxonomy" id="1237626"/>
    <lineage>
        <taxon>Eukaryota</taxon>
        <taxon>Sar</taxon>
        <taxon>Alveolata</taxon>
        <taxon>Apicomplexa</taxon>
        <taxon>Aconoidasida</taxon>
        <taxon>Haemosporida</taxon>
        <taxon>Plasmodiidae</taxon>
        <taxon>Plasmodium</taxon>
        <taxon>Plasmodium (Plasmodium)</taxon>
    </lineage>
</organism>
<dbReference type="GO" id="GO:0016538">
    <property type="term" value="F:cyclin-dependent protein serine/threonine kinase regulator activity"/>
    <property type="evidence" value="ECO:0007669"/>
    <property type="project" value="InterPro"/>
</dbReference>
<feature type="compositionally biased region" description="Basic and acidic residues" evidence="2">
    <location>
        <begin position="707"/>
        <end position="717"/>
    </location>
</feature>
<dbReference type="Pfam" id="PF01111">
    <property type="entry name" value="CKS"/>
    <property type="match status" value="1"/>
</dbReference>
<feature type="compositionally biased region" description="Acidic residues" evidence="2">
    <location>
        <begin position="649"/>
        <end position="658"/>
    </location>
</feature>
<dbReference type="Proteomes" id="UP000030640">
    <property type="component" value="Unassembled WGS sequence"/>
</dbReference>
<comment type="function">
    <text evidence="1">Binds to the catalytic subunit of the cyclin dependent kinases and is essential for their biological function.</text>
</comment>
<accession>W6ZWW9</accession>
<dbReference type="Gene3D" id="3.30.170.10">
    <property type="entry name" value="Cyclin-dependent kinase, regulatory subunit"/>
    <property type="match status" value="1"/>
</dbReference>
<keyword evidence="4" id="KW-1185">Reference proteome</keyword>
<evidence type="ECO:0000256" key="2">
    <source>
        <dbReference type="SAM" id="MobiDB-lite"/>
    </source>
</evidence>
<dbReference type="GO" id="GO:0051301">
    <property type="term" value="P:cell division"/>
    <property type="evidence" value="ECO:0007669"/>
    <property type="project" value="UniProtKB-UniRule"/>
</dbReference>
<evidence type="ECO:0000313" key="4">
    <source>
        <dbReference type="Proteomes" id="UP000030640"/>
    </source>
</evidence>
<reference evidence="3 4" key="1">
    <citation type="submission" date="2013-02" db="EMBL/GenBank/DDBJ databases">
        <title>The Genome Sequence of Plasmodium inui San Antonio 1.</title>
        <authorList>
            <consortium name="The Broad Institute Genome Sequencing Platform"/>
            <consortium name="The Broad Institute Genome Sequencing Center for Infectious Disease"/>
            <person name="Neafsey D."/>
            <person name="Cheeseman I."/>
            <person name="Volkman S."/>
            <person name="Adams J."/>
            <person name="Walker B."/>
            <person name="Young S.K."/>
            <person name="Zeng Q."/>
            <person name="Gargeya S."/>
            <person name="Fitzgerald M."/>
            <person name="Haas B."/>
            <person name="Abouelleil A."/>
            <person name="Alvarado L."/>
            <person name="Arachchi H.M."/>
            <person name="Berlin A.M."/>
            <person name="Chapman S.B."/>
            <person name="Dewar J."/>
            <person name="Goldberg J."/>
            <person name="Griggs A."/>
            <person name="Gujja S."/>
            <person name="Hansen M."/>
            <person name="Howarth C."/>
            <person name="Imamovic A."/>
            <person name="Larimer J."/>
            <person name="McCowan C."/>
            <person name="Murphy C."/>
            <person name="Neiman D."/>
            <person name="Pearson M."/>
            <person name="Priest M."/>
            <person name="Roberts A."/>
            <person name="Saif S."/>
            <person name="Shea T."/>
            <person name="Sisk P."/>
            <person name="Sykes S."/>
            <person name="Wortman J."/>
            <person name="Nusbaum C."/>
            <person name="Birren B."/>
        </authorList>
    </citation>
    <scope>NUCLEOTIDE SEQUENCE [LARGE SCALE GENOMIC DNA]</scope>
    <source>
        <strain evidence="3 4">San Antonio 1</strain>
    </source>
</reference>
<name>W6ZWW9_9APIC</name>
<dbReference type="VEuPathDB" id="PlasmoDB:C922_04240"/>
<sequence>MSSDNIGCNINLSIHKIFSSRYSAPTKVSDDCKPVAKKRRCTISVANEPNAHQRNHIDYLNYNFNNAFTKRRKYSSPYSLSNQNKKFTPLKCRTQLRSSVDESIKKSAAVRSIVNKTMKRDKSKIYEHNEKNYLKMSKAYYLNRLDGRGSTAGLAHPGQVTESNHSLQNQNLQMTDHRRNLNETYILSSTTQSEHSKGYLINTNVDSQNVSSQNVATQSVSSQNVSSQNADSQNTFRDTLPLYVNSQSTISSFNLERELENKLYLEGVAPTGNAKKGALRISTDAEVRKKIDLYKANVPGTDNGTRRRPHPVEKDDEERKKIIDSHPLKRRHTTQFLREQDRYNYSDSNYLNKYMDGEKNHKTSTRRHSDAIRCKSLNELYYSDVTNEPSVYSFRSEAPPPSYNSSRCLETSRNSRQKDCCSEKNSDNPLFHTCFFKNAEQFENGDIKRKENVEPMKPNEEDDSVLKNDAEYLFSRAFFQDIYSNIQRKGELNFIDELLEADDEYYISKSKLNKIIENAKNKEMKYHYIDRMFLYRHAKNVIDDADYETYRNKCRTQHKYLDVPFPNLTELMNLKTVGIFDEVDDTDEYYHAEVKLLERYYYTSEGLPQEEGDLPQEYRNKMARPIPMAMPMSVVMSRGQEETNGEAVQDGEEGNEEDATGKETALRGEPPLKKNQRGGDNPSEHANALQHSNVLQHSIVLQQNDQSDQKNQPEERLVLSTRNAPFTDGEYNEDVSDREKRDKLICLMNKMKREKDSFFERILDAPDFSKILEPVFSLNESFLLSHQLFNVQYAAQLGPVVYLIKTEDEHYLYRAIEVSRLFEEKVKSILDNQKLNVNGNSKDRNDYYDGFSNEKFPFLHELDVKYYLRIPMSTGWNHFGYLKNQNNVLFFRRPKNT</sequence>
<dbReference type="InterPro" id="IPR036858">
    <property type="entry name" value="Cyclin-dep_kinase_reg-sub_sf"/>
</dbReference>
<comment type="similarity">
    <text evidence="1">Belongs to the CKS family.</text>
</comment>
<keyword evidence="1" id="KW-0131">Cell cycle</keyword>
<feature type="compositionally biased region" description="Basic and acidic residues" evidence="2">
    <location>
        <begin position="659"/>
        <end position="672"/>
    </location>
</feature>
<gene>
    <name evidence="3" type="ORF">C922_04240</name>
</gene>
<feature type="region of interest" description="Disordered" evidence="2">
    <location>
        <begin position="705"/>
        <end position="735"/>
    </location>
</feature>
<evidence type="ECO:0000313" key="3">
    <source>
        <dbReference type="EMBL" id="EUD65297.1"/>
    </source>
</evidence>
<keyword evidence="1" id="KW-0132">Cell division</keyword>
<dbReference type="RefSeq" id="XP_008818047.1">
    <property type="nucleotide sequence ID" value="XM_008819825.1"/>
</dbReference>
<protein>
    <recommendedName>
        <fullName evidence="1">Cyclin-dependent kinases regulatory subunit</fullName>
    </recommendedName>
</protein>